<keyword evidence="2" id="KW-1185">Reference proteome</keyword>
<organism evidence="1 2">
    <name type="scientific">Pseudoduganella ginsengisoli</name>
    <dbReference type="NCBI Taxonomy" id="1462440"/>
    <lineage>
        <taxon>Bacteria</taxon>
        <taxon>Pseudomonadati</taxon>
        <taxon>Pseudomonadota</taxon>
        <taxon>Betaproteobacteria</taxon>
        <taxon>Burkholderiales</taxon>
        <taxon>Oxalobacteraceae</taxon>
        <taxon>Telluria group</taxon>
        <taxon>Pseudoduganella</taxon>
    </lineage>
</organism>
<dbReference type="Gene3D" id="1.50.10.20">
    <property type="match status" value="1"/>
</dbReference>
<accession>A0A6L6Q7J8</accession>
<name>A0A6L6Q7J8_9BURK</name>
<evidence type="ECO:0000313" key="1">
    <source>
        <dbReference type="EMBL" id="MTW05565.1"/>
    </source>
</evidence>
<evidence type="ECO:0000313" key="2">
    <source>
        <dbReference type="Proteomes" id="UP000484015"/>
    </source>
</evidence>
<dbReference type="InterPro" id="IPR008930">
    <property type="entry name" value="Terpenoid_cyclase/PrenylTrfase"/>
</dbReference>
<comment type="caution">
    <text evidence="1">The sequence shown here is derived from an EMBL/GenBank/DDBJ whole genome shotgun (WGS) entry which is preliminary data.</text>
</comment>
<sequence>MKPRDAKEATMNEKLVQLWQRLLDSVLDPIAEWVHKLSWAKRASIVLAGAAAAMLEQNPDILSKGWTFSGRVIRVAMAAPDVIPLTSEMQVTVLDIQDRLHTVNQNDTHLIPTLGLTGWSASQTLLSIAELRNSQQGAQLTGYIRARRLAPCNCWAELNDDKENKGWTFITGWVLAALAAHGTEAEPVEIEFLLNHQNADGSWSSIPDKTLPQYASVYATAWATLGLLKQSNAALIKDTAMAKSASDAASRGAAWLLNVRQPKARWKPYPYQTASSISGSISGLAMHTLHEAMPRQVSSLEQDWLENIPESPVPASLGENSYVEIKSSETRQIDHFVQLTMPWMLMATVEAYPHGTIQQKIRALSWIEQTLAHESVRNADTEQGNWWRAELGIAINHLVRHLPAGAQQAGRDNRK</sequence>
<dbReference type="OrthoDB" id="9758578at2"/>
<proteinExistence type="predicted"/>
<evidence type="ECO:0008006" key="3">
    <source>
        <dbReference type="Google" id="ProtNLM"/>
    </source>
</evidence>
<dbReference type="Proteomes" id="UP000484015">
    <property type="component" value="Unassembled WGS sequence"/>
</dbReference>
<dbReference type="SUPFAM" id="SSF48239">
    <property type="entry name" value="Terpenoid cyclases/Protein prenyltransferases"/>
    <property type="match status" value="1"/>
</dbReference>
<dbReference type="AlphaFoldDB" id="A0A6L6Q7J8"/>
<protein>
    <recommendedName>
        <fullName evidence="3">Squalene cyclase C-terminal domain-containing protein</fullName>
    </recommendedName>
</protein>
<reference evidence="1 2" key="1">
    <citation type="submission" date="2019-11" db="EMBL/GenBank/DDBJ databases">
        <title>Type strains purchased from KCTC, JCM and DSMZ.</title>
        <authorList>
            <person name="Lu H."/>
        </authorList>
    </citation>
    <scope>NUCLEOTIDE SEQUENCE [LARGE SCALE GENOMIC DNA]</scope>
    <source>
        <strain evidence="1 2">KCTC 42409</strain>
    </source>
</reference>
<gene>
    <name evidence="1" type="ORF">GM668_26145</name>
</gene>
<dbReference type="EMBL" id="WNLA01000026">
    <property type="protein sequence ID" value="MTW05565.1"/>
    <property type="molecule type" value="Genomic_DNA"/>
</dbReference>